<comment type="caution">
    <text evidence="2">The sequence shown here is derived from an EMBL/GenBank/DDBJ whole genome shotgun (WGS) entry which is preliminary data.</text>
</comment>
<evidence type="ECO:0000313" key="2">
    <source>
        <dbReference type="EMBL" id="MED6203874.1"/>
    </source>
</evidence>
<evidence type="ECO:0000256" key="1">
    <source>
        <dbReference type="SAM" id="Phobius"/>
    </source>
</evidence>
<proteinExistence type="predicted"/>
<keyword evidence="1" id="KW-1133">Transmembrane helix</keyword>
<feature type="transmembrane region" description="Helical" evidence="1">
    <location>
        <begin position="24"/>
        <end position="41"/>
    </location>
</feature>
<keyword evidence="1" id="KW-0812">Transmembrane</keyword>
<accession>A0ABU6Y1R5</accession>
<name>A0ABU6Y1R5_9FABA</name>
<keyword evidence="1" id="KW-0472">Membrane</keyword>
<gene>
    <name evidence="2" type="ORF">PIB30_003613</name>
</gene>
<dbReference type="EMBL" id="JASCZI010241662">
    <property type="protein sequence ID" value="MED6203874.1"/>
    <property type="molecule type" value="Genomic_DNA"/>
</dbReference>
<reference evidence="2 3" key="1">
    <citation type="journal article" date="2023" name="Plants (Basel)">
        <title>Bridging the Gap: Combining Genomics and Transcriptomics Approaches to Understand Stylosanthes scabra, an Orphan Legume from the Brazilian Caatinga.</title>
        <authorList>
            <person name="Ferreira-Neto J.R.C."/>
            <person name="da Silva M.D."/>
            <person name="Binneck E."/>
            <person name="de Melo N.F."/>
            <person name="da Silva R.H."/>
            <person name="de Melo A.L.T.M."/>
            <person name="Pandolfi V."/>
            <person name="Bustamante F.O."/>
            <person name="Brasileiro-Vidal A.C."/>
            <person name="Benko-Iseppon A.M."/>
        </authorList>
    </citation>
    <scope>NUCLEOTIDE SEQUENCE [LARGE SCALE GENOMIC DNA]</scope>
    <source>
        <tissue evidence="2">Leaves</tissue>
    </source>
</reference>
<evidence type="ECO:0000313" key="3">
    <source>
        <dbReference type="Proteomes" id="UP001341840"/>
    </source>
</evidence>
<keyword evidence="3" id="KW-1185">Reference proteome</keyword>
<organism evidence="2 3">
    <name type="scientific">Stylosanthes scabra</name>
    <dbReference type="NCBI Taxonomy" id="79078"/>
    <lineage>
        <taxon>Eukaryota</taxon>
        <taxon>Viridiplantae</taxon>
        <taxon>Streptophyta</taxon>
        <taxon>Embryophyta</taxon>
        <taxon>Tracheophyta</taxon>
        <taxon>Spermatophyta</taxon>
        <taxon>Magnoliopsida</taxon>
        <taxon>eudicotyledons</taxon>
        <taxon>Gunneridae</taxon>
        <taxon>Pentapetalae</taxon>
        <taxon>rosids</taxon>
        <taxon>fabids</taxon>
        <taxon>Fabales</taxon>
        <taxon>Fabaceae</taxon>
        <taxon>Papilionoideae</taxon>
        <taxon>50 kb inversion clade</taxon>
        <taxon>dalbergioids sensu lato</taxon>
        <taxon>Dalbergieae</taxon>
        <taxon>Pterocarpus clade</taxon>
        <taxon>Stylosanthes</taxon>
    </lineage>
</organism>
<protein>
    <submittedName>
        <fullName evidence="2">Uncharacterized protein</fullName>
    </submittedName>
</protein>
<dbReference type="Proteomes" id="UP001341840">
    <property type="component" value="Unassembled WGS sequence"/>
</dbReference>
<sequence length="115" mass="13296">MCACSIVKLIMIAYKINPMAKNNGVTLAIAMLIIGMVVCFAKDESIYNIAVLMDDYLSDTMMSCLTHCHTRHPHNPIKRKKCLEECCNTECRDWNPHDKQMFEKCSKHCYDVYVR</sequence>